<keyword evidence="2" id="KW-1185">Reference proteome</keyword>
<dbReference type="EMBL" id="FCOR01000005">
    <property type="protein sequence ID" value="CVK16199.1"/>
    <property type="molecule type" value="Genomic_DNA"/>
</dbReference>
<protein>
    <submittedName>
        <fullName evidence="1">Uncharacterized protein</fullName>
    </submittedName>
</protein>
<evidence type="ECO:0000313" key="1">
    <source>
        <dbReference type="EMBL" id="CVK16199.1"/>
    </source>
</evidence>
<proteinExistence type="predicted"/>
<evidence type="ECO:0000313" key="2">
    <source>
        <dbReference type="Proteomes" id="UP000182761"/>
    </source>
</evidence>
<sequence>MGGTKILKSSVGIRTVFGASKTTLKSSVYFQKLIGSRSINIMGIKSLPTLFGEAHTWATFYGRNSLLIGGAMFLHGSNSLYNKVTNLYNRISF</sequence>
<name>A0A0X3ALZ0_9FLAO</name>
<organism evidence="1 2">
    <name type="scientific">Apibacter mensalis</name>
    <dbReference type="NCBI Taxonomy" id="1586267"/>
    <lineage>
        <taxon>Bacteria</taxon>
        <taxon>Pseudomonadati</taxon>
        <taxon>Bacteroidota</taxon>
        <taxon>Flavobacteriia</taxon>
        <taxon>Flavobacteriales</taxon>
        <taxon>Weeksellaceae</taxon>
        <taxon>Apibacter</taxon>
    </lineage>
</organism>
<accession>A0A0X3ALZ0</accession>
<dbReference type="Proteomes" id="UP000182761">
    <property type="component" value="Unassembled WGS sequence"/>
</dbReference>
<dbReference type="RefSeq" id="WP_055425406.1">
    <property type="nucleotide sequence ID" value="NZ_FCOR01000005.1"/>
</dbReference>
<dbReference type="STRING" id="1586267.GCA_001418685_01045"/>
<dbReference type="OrthoDB" id="878730at2"/>
<reference evidence="1 2" key="1">
    <citation type="submission" date="2016-01" db="EMBL/GenBank/DDBJ databases">
        <authorList>
            <person name="McClelland M."/>
            <person name="Jain A."/>
            <person name="Saraogi P."/>
            <person name="Mendelson R."/>
            <person name="Westerman R."/>
            <person name="SanMiguel P."/>
            <person name="Csonka L."/>
        </authorList>
    </citation>
    <scope>NUCLEOTIDE SEQUENCE [LARGE SCALE GENOMIC DNA]</scope>
    <source>
        <strain evidence="1 2">R-53146</strain>
    </source>
</reference>
<dbReference type="AlphaFoldDB" id="A0A0X3ALZ0"/>
<gene>
    <name evidence="1" type="ORF">Ga0061079_105158</name>
</gene>